<dbReference type="InParanoid" id="A0A0Q9WRQ4"/>
<evidence type="ECO:0000256" key="1">
    <source>
        <dbReference type="SAM" id="MobiDB-lite"/>
    </source>
</evidence>
<gene>
    <name evidence="2" type="primary">Dwil\GK28014</name>
    <name evidence="2" type="ORF">Dwil_GK28014</name>
</gene>
<dbReference type="EMBL" id="CH963920">
    <property type="protein sequence ID" value="KRF98817.1"/>
    <property type="molecule type" value="Genomic_DNA"/>
</dbReference>
<evidence type="ECO:0000313" key="2">
    <source>
        <dbReference type="EMBL" id="KRF98817.1"/>
    </source>
</evidence>
<accession>A0A0Q9WRQ4</accession>
<keyword evidence="3" id="KW-1185">Reference proteome</keyword>
<sequence>MYTIEPDYTISDVGYPQYRSGDHTAADVAMFEQKVYSKCWTTSAYFSSSRSSSSCGSPSRLLPLRETLSDYNKRIWQREQMEKSNNRRRRCGEHNVNDNHVDDNNEHDALVQ</sequence>
<dbReference type="OrthoDB" id="8057344at2759"/>
<dbReference type="Proteomes" id="UP000007798">
    <property type="component" value="Unassembled WGS sequence"/>
</dbReference>
<proteinExistence type="predicted"/>
<dbReference type="KEGG" id="dwi:26530016"/>
<feature type="region of interest" description="Disordered" evidence="1">
    <location>
        <begin position="77"/>
        <end position="112"/>
    </location>
</feature>
<name>A0A0Q9WRQ4_DROWI</name>
<evidence type="ECO:0000313" key="3">
    <source>
        <dbReference type="Proteomes" id="UP000007798"/>
    </source>
</evidence>
<feature type="non-terminal residue" evidence="2">
    <location>
        <position position="112"/>
    </location>
</feature>
<dbReference type="AlphaFoldDB" id="A0A0Q9WRQ4"/>
<protein>
    <submittedName>
        <fullName evidence="2">Uncharacterized protein</fullName>
    </submittedName>
</protein>
<reference evidence="2 3" key="1">
    <citation type="journal article" date="2007" name="Nature">
        <title>Evolution of genes and genomes on the Drosophila phylogeny.</title>
        <authorList>
            <consortium name="Drosophila 12 Genomes Consortium"/>
            <person name="Clark A.G."/>
            <person name="Eisen M.B."/>
            <person name="Smith D.R."/>
            <person name="Bergman C.M."/>
            <person name="Oliver B."/>
            <person name="Markow T.A."/>
            <person name="Kaufman T.C."/>
            <person name="Kellis M."/>
            <person name="Gelbart W."/>
            <person name="Iyer V.N."/>
            <person name="Pollard D.A."/>
            <person name="Sackton T.B."/>
            <person name="Larracuente A.M."/>
            <person name="Singh N.D."/>
            <person name="Abad J.P."/>
            <person name="Abt D.N."/>
            <person name="Adryan B."/>
            <person name="Aguade M."/>
            <person name="Akashi H."/>
            <person name="Anderson W.W."/>
            <person name="Aquadro C.F."/>
            <person name="Ardell D.H."/>
            <person name="Arguello R."/>
            <person name="Artieri C.G."/>
            <person name="Barbash D.A."/>
            <person name="Barker D."/>
            <person name="Barsanti P."/>
            <person name="Batterham P."/>
            <person name="Batzoglou S."/>
            <person name="Begun D."/>
            <person name="Bhutkar A."/>
            <person name="Blanco E."/>
            <person name="Bosak S.A."/>
            <person name="Bradley R.K."/>
            <person name="Brand A.D."/>
            <person name="Brent M.R."/>
            <person name="Brooks A.N."/>
            <person name="Brown R.H."/>
            <person name="Butlin R.K."/>
            <person name="Caggese C."/>
            <person name="Calvi B.R."/>
            <person name="Bernardo de Carvalho A."/>
            <person name="Caspi A."/>
            <person name="Castrezana S."/>
            <person name="Celniker S.E."/>
            <person name="Chang J.L."/>
            <person name="Chapple C."/>
            <person name="Chatterji S."/>
            <person name="Chinwalla A."/>
            <person name="Civetta A."/>
            <person name="Clifton S.W."/>
            <person name="Comeron J.M."/>
            <person name="Costello J.C."/>
            <person name="Coyne J.A."/>
            <person name="Daub J."/>
            <person name="David R.G."/>
            <person name="Delcher A.L."/>
            <person name="Delehaunty K."/>
            <person name="Do C.B."/>
            <person name="Ebling H."/>
            <person name="Edwards K."/>
            <person name="Eickbush T."/>
            <person name="Evans J.D."/>
            <person name="Filipski A."/>
            <person name="Findeiss S."/>
            <person name="Freyhult E."/>
            <person name="Fulton L."/>
            <person name="Fulton R."/>
            <person name="Garcia A.C."/>
            <person name="Gardiner A."/>
            <person name="Garfield D.A."/>
            <person name="Garvin B.E."/>
            <person name="Gibson G."/>
            <person name="Gilbert D."/>
            <person name="Gnerre S."/>
            <person name="Godfrey J."/>
            <person name="Good R."/>
            <person name="Gotea V."/>
            <person name="Gravely B."/>
            <person name="Greenberg A.J."/>
            <person name="Griffiths-Jones S."/>
            <person name="Gross S."/>
            <person name="Guigo R."/>
            <person name="Gustafson E.A."/>
            <person name="Haerty W."/>
            <person name="Hahn M.W."/>
            <person name="Halligan D.L."/>
            <person name="Halpern A.L."/>
            <person name="Halter G.M."/>
            <person name="Han M.V."/>
            <person name="Heger A."/>
            <person name="Hillier L."/>
            <person name="Hinrichs A.S."/>
            <person name="Holmes I."/>
            <person name="Hoskins R.A."/>
            <person name="Hubisz M.J."/>
            <person name="Hultmark D."/>
            <person name="Huntley M.A."/>
            <person name="Jaffe D.B."/>
            <person name="Jagadeeshan S."/>
            <person name="Jeck W.R."/>
            <person name="Johnson J."/>
            <person name="Jones C.D."/>
            <person name="Jordan W.C."/>
            <person name="Karpen G.H."/>
            <person name="Kataoka E."/>
            <person name="Keightley P.D."/>
            <person name="Kheradpour P."/>
            <person name="Kirkness E.F."/>
            <person name="Koerich L.B."/>
            <person name="Kristiansen K."/>
            <person name="Kudrna D."/>
            <person name="Kulathinal R.J."/>
            <person name="Kumar S."/>
            <person name="Kwok R."/>
            <person name="Lander E."/>
            <person name="Langley C.H."/>
            <person name="Lapoint R."/>
            <person name="Lazzaro B.P."/>
            <person name="Lee S.J."/>
            <person name="Levesque L."/>
            <person name="Li R."/>
            <person name="Lin C.F."/>
            <person name="Lin M.F."/>
            <person name="Lindblad-Toh K."/>
            <person name="Llopart A."/>
            <person name="Long M."/>
            <person name="Low L."/>
            <person name="Lozovsky E."/>
            <person name="Lu J."/>
            <person name="Luo M."/>
            <person name="Machado C.A."/>
            <person name="Makalowski W."/>
            <person name="Marzo M."/>
            <person name="Matsuda M."/>
            <person name="Matzkin L."/>
            <person name="McAllister B."/>
            <person name="McBride C.S."/>
            <person name="McKernan B."/>
            <person name="McKernan K."/>
            <person name="Mendez-Lago M."/>
            <person name="Minx P."/>
            <person name="Mollenhauer M.U."/>
            <person name="Montooth K."/>
            <person name="Mount S.M."/>
            <person name="Mu X."/>
            <person name="Myers E."/>
            <person name="Negre B."/>
            <person name="Newfeld S."/>
            <person name="Nielsen R."/>
            <person name="Noor M.A."/>
            <person name="O'Grady P."/>
            <person name="Pachter L."/>
            <person name="Papaceit M."/>
            <person name="Parisi M.J."/>
            <person name="Parisi M."/>
            <person name="Parts L."/>
            <person name="Pedersen J.S."/>
            <person name="Pesole G."/>
            <person name="Phillippy A.M."/>
            <person name="Ponting C.P."/>
            <person name="Pop M."/>
            <person name="Porcelli D."/>
            <person name="Powell J.R."/>
            <person name="Prohaska S."/>
            <person name="Pruitt K."/>
            <person name="Puig M."/>
            <person name="Quesneville H."/>
            <person name="Ram K.R."/>
            <person name="Rand D."/>
            <person name="Rasmussen M.D."/>
            <person name="Reed L.K."/>
            <person name="Reenan R."/>
            <person name="Reily A."/>
            <person name="Remington K.A."/>
            <person name="Rieger T.T."/>
            <person name="Ritchie M.G."/>
            <person name="Robin C."/>
            <person name="Rogers Y.H."/>
            <person name="Rohde C."/>
            <person name="Rozas J."/>
            <person name="Rubenfield M.J."/>
            <person name="Ruiz A."/>
            <person name="Russo S."/>
            <person name="Salzberg S.L."/>
            <person name="Sanchez-Gracia A."/>
            <person name="Saranga D.J."/>
            <person name="Sato H."/>
            <person name="Schaeffer S.W."/>
            <person name="Schatz M.C."/>
            <person name="Schlenke T."/>
            <person name="Schwartz R."/>
            <person name="Segarra C."/>
            <person name="Singh R.S."/>
            <person name="Sirot L."/>
            <person name="Sirota M."/>
            <person name="Sisneros N.B."/>
            <person name="Smith C.D."/>
            <person name="Smith T.F."/>
            <person name="Spieth J."/>
            <person name="Stage D.E."/>
            <person name="Stark A."/>
            <person name="Stephan W."/>
            <person name="Strausberg R.L."/>
            <person name="Strempel S."/>
            <person name="Sturgill D."/>
            <person name="Sutton G."/>
            <person name="Sutton G.G."/>
            <person name="Tao W."/>
            <person name="Teichmann S."/>
            <person name="Tobari Y.N."/>
            <person name="Tomimura Y."/>
            <person name="Tsolas J.M."/>
            <person name="Valente V.L."/>
            <person name="Venter E."/>
            <person name="Venter J.C."/>
            <person name="Vicario S."/>
            <person name="Vieira F.G."/>
            <person name="Vilella A.J."/>
            <person name="Villasante A."/>
            <person name="Walenz B."/>
            <person name="Wang J."/>
            <person name="Wasserman M."/>
            <person name="Watts T."/>
            <person name="Wilson D."/>
            <person name="Wilson R.K."/>
            <person name="Wing R.A."/>
            <person name="Wolfner M.F."/>
            <person name="Wong A."/>
            <person name="Wong G.K."/>
            <person name="Wu C.I."/>
            <person name="Wu G."/>
            <person name="Yamamoto D."/>
            <person name="Yang H.P."/>
            <person name="Yang S.P."/>
            <person name="Yorke J.A."/>
            <person name="Yoshida K."/>
            <person name="Zdobnov E."/>
            <person name="Zhang P."/>
            <person name="Zhang Y."/>
            <person name="Zimin A.V."/>
            <person name="Baldwin J."/>
            <person name="Abdouelleil A."/>
            <person name="Abdulkadir J."/>
            <person name="Abebe A."/>
            <person name="Abera B."/>
            <person name="Abreu J."/>
            <person name="Acer S.C."/>
            <person name="Aftuck L."/>
            <person name="Alexander A."/>
            <person name="An P."/>
            <person name="Anderson E."/>
            <person name="Anderson S."/>
            <person name="Arachi H."/>
            <person name="Azer M."/>
            <person name="Bachantsang P."/>
            <person name="Barry A."/>
            <person name="Bayul T."/>
            <person name="Berlin A."/>
            <person name="Bessette D."/>
            <person name="Bloom T."/>
            <person name="Blye J."/>
            <person name="Boguslavskiy L."/>
            <person name="Bonnet C."/>
            <person name="Boukhgalter B."/>
            <person name="Bourzgui I."/>
            <person name="Brown A."/>
            <person name="Cahill P."/>
            <person name="Channer S."/>
            <person name="Cheshatsang Y."/>
            <person name="Chuda L."/>
            <person name="Citroen M."/>
            <person name="Collymore A."/>
            <person name="Cooke P."/>
            <person name="Costello M."/>
            <person name="D'Aco K."/>
            <person name="Daza R."/>
            <person name="De Haan G."/>
            <person name="DeGray S."/>
            <person name="DeMaso C."/>
            <person name="Dhargay N."/>
            <person name="Dooley K."/>
            <person name="Dooley E."/>
            <person name="Doricent M."/>
            <person name="Dorje P."/>
            <person name="Dorjee K."/>
            <person name="Dupes A."/>
            <person name="Elong R."/>
            <person name="Falk J."/>
            <person name="Farina A."/>
            <person name="Faro S."/>
            <person name="Ferguson D."/>
            <person name="Fisher S."/>
            <person name="Foley C.D."/>
            <person name="Franke A."/>
            <person name="Friedrich D."/>
            <person name="Gadbois L."/>
            <person name="Gearin G."/>
            <person name="Gearin C.R."/>
            <person name="Giannoukos G."/>
            <person name="Goode T."/>
            <person name="Graham J."/>
            <person name="Grandbois E."/>
            <person name="Grewal S."/>
            <person name="Gyaltsen K."/>
            <person name="Hafez N."/>
            <person name="Hagos B."/>
            <person name="Hall J."/>
            <person name="Henson C."/>
            <person name="Hollinger A."/>
            <person name="Honan T."/>
            <person name="Huard M.D."/>
            <person name="Hughes L."/>
            <person name="Hurhula B."/>
            <person name="Husby M.E."/>
            <person name="Kamat A."/>
            <person name="Kanga B."/>
            <person name="Kashin S."/>
            <person name="Khazanovich D."/>
            <person name="Kisner P."/>
            <person name="Lance K."/>
            <person name="Lara M."/>
            <person name="Lee W."/>
            <person name="Lennon N."/>
            <person name="Letendre F."/>
            <person name="LeVine R."/>
            <person name="Lipovsky A."/>
            <person name="Liu X."/>
            <person name="Liu J."/>
            <person name="Liu S."/>
            <person name="Lokyitsang T."/>
            <person name="Lokyitsang Y."/>
            <person name="Lubonja R."/>
            <person name="Lui A."/>
            <person name="MacDonald P."/>
            <person name="Magnisalis V."/>
            <person name="Maru K."/>
            <person name="Matthews C."/>
            <person name="McCusker W."/>
            <person name="McDonough S."/>
            <person name="Mehta T."/>
            <person name="Meldrim J."/>
            <person name="Meneus L."/>
            <person name="Mihai O."/>
            <person name="Mihalev A."/>
            <person name="Mihova T."/>
            <person name="Mittelman R."/>
            <person name="Mlenga V."/>
            <person name="Montmayeur A."/>
            <person name="Mulrain L."/>
            <person name="Navidi A."/>
            <person name="Naylor J."/>
            <person name="Negash T."/>
            <person name="Nguyen T."/>
            <person name="Nguyen N."/>
            <person name="Nicol R."/>
            <person name="Norbu C."/>
            <person name="Norbu N."/>
            <person name="Novod N."/>
            <person name="O'Neill B."/>
            <person name="Osman S."/>
            <person name="Markiewicz E."/>
            <person name="Oyono O.L."/>
            <person name="Patti C."/>
            <person name="Phunkhang P."/>
            <person name="Pierre F."/>
            <person name="Priest M."/>
            <person name="Raghuraman S."/>
            <person name="Rege F."/>
            <person name="Reyes R."/>
            <person name="Rise C."/>
            <person name="Rogov P."/>
            <person name="Ross K."/>
            <person name="Ryan E."/>
            <person name="Settipalli S."/>
            <person name="Shea T."/>
            <person name="Sherpa N."/>
            <person name="Shi L."/>
            <person name="Shih D."/>
            <person name="Sparrow T."/>
            <person name="Spaulding J."/>
            <person name="Stalker J."/>
            <person name="Stange-Thomann N."/>
            <person name="Stavropoulos S."/>
            <person name="Stone C."/>
            <person name="Strader C."/>
            <person name="Tesfaye S."/>
            <person name="Thomson T."/>
            <person name="Thoulutsang Y."/>
            <person name="Thoulutsang D."/>
            <person name="Topham K."/>
            <person name="Topping I."/>
            <person name="Tsamla T."/>
            <person name="Vassiliev H."/>
            <person name="Vo A."/>
            <person name="Wangchuk T."/>
            <person name="Wangdi T."/>
            <person name="Weiand M."/>
            <person name="Wilkinson J."/>
            <person name="Wilson A."/>
            <person name="Yadav S."/>
            <person name="Young G."/>
            <person name="Yu Q."/>
            <person name="Zembek L."/>
            <person name="Zhong D."/>
            <person name="Zimmer A."/>
            <person name="Zwirko Z."/>
            <person name="Jaffe D.B."/>
            <person name="Alvarez P."/>
            <person name="Brockman W."/>
            <person name="Butler J."/>
            <person name="Chin C."/>
            <person name="Gnerre S."/>
            <person name="Grabherr M."/>
            <person name="Kleber M."/>
            <person name="Mauceli E."/>
            <person name="MacCallum I."/>
        </authorList>
    </citation>
    <scope>NUCLEOTIDE SEQUENCE [LARGE SCALE GENOMIC DNA]</scope>
    <source>
        <strain evidence="3">Tucson 14030-0811.24</strain>
    </source>
</reference>
<organism evidence="2 3">
    <name type="scientific">Drosophila willistoni</name>
    <name type="common">Fruit fly</name>
    <dbReference type="NCBI Taxonomy" id="7260"/>
    <lineage>
        <taxon>Eukaryota</taxon>
        <taxon>Metazoa</taxon>
        <taxon>Ecdysozoa</taxon>
        <taxon>Arthropoda</taxon>
        <taxon>Hexapoda</taxon>
        <taxon>Insecta</taxon>
        <taxon>Pterygota</taxon>
        <taxon>Neoptera</taxon>
        <taxon>Endopterygota</taxon>
        <taxon>Diptera</taxon>
        <taxon>Brachycera</taxon>
        <taxon>Muscomorpha</taxon>
        <taxon>Ephydroidea</taxon>
        <taxon>Drosophilidae</taxon>
        <taxon>Drosophila</taxon>
        <taxon>Sophophora</taxon>
    </lineage>
</organism>
<feature type="compositionally biased region" description="Basic and acidic residues" evidence="1">
    <location>
        <begin position="92"/>
        <end position="112"/>
    </location>
</feature>